<dbReference type="PANTHER" id="PTHR32054:SF4">
    <property type="entry name" value="OS07G0677900 PROTEIN"/>
    <property type="match status" value="1"/>
</dbReference>
<evidence type="ECO:0000313" key="5">
    <source>
        <dbReference type="Proteomes" id="UP000594263"/>
    </source>
</evidence>
<evidence type="ECO:0000313" key="4">
    <source>
        <dbReference type="EnsemblPlants" id="Kaladp0024s0428.1.v1.1"/>
    </source>
</evidence>
<dbReference type="InterPro" id="IPR008545">
    <property type="entry name" value="Web"/>
</dbReference>
<reference evidence="4" key="1">
    <citation type="submission" date="2021-01" db="UniProtKB">
        <authorList>
            <consortium name="EnsemblPlants"/>
        </authorList>
    </citation>
    <scope>IDENTIFICATION</scope>
</reference>
<protein>
    <recommendedName>
        <fullName evidence="6">WEB family protein</fullName>
    </recommendedName>
</protein>
<dbReference type="AlphaFoldDB" id="A0A7N0T7A2"/>
<feature type="region of interest" description="Disordered" evidence="3">
    <location>
        <begin position="217"/>
        <end position="240"/>
    </location>
</feature>
<evidence type="ECO:0000256" key="2">
    <source>
        <dbReference type="ARBA" id="ARBA00023054"/>
    </source>
</evidence>
<keyword evidence="5" id="KW-1185">Reference proteome</keyword>
<feature type="compositionally biased region" description="Basic and acidic residues" evidence="3">
    <location>
        <begin position="30"/>
        <end position="42"/>
    </location>
</feature>
<evidence type="ECO:0008006" key="6">
    <source>
        <dbReference type="Google" id="ProtNLM"/>
    </source>
</evidence>
<feature type="compositionally biased region" description="Polar residues" evidence="3">
    <location>
        <begin position="1"/>
        <end position="11"/>
    </location>
</feature>
<dbReference type="Proteomes" id="UP000594263">
    <property type="component" value="Unplaced"/>
</dbReference>
<dbReference type="EnsemblPlants" id="Kaladp0024s0428.1.v1.1">
    <property type="protein sequence ID" value="Kaladp0024s0428.1.v1.1"/>
    <property type="gene ID" value="Kaladp0024s0428.v1.1"/>
</dbReference>
<dbReference type="GO" id="GO:0009903">
    <property type="term" value="P:chloroplast avoidance movement"/>
    <property type="evidence" value="ECO:0007669"/>
    <property type="project" value="TreeGrafter"/>
</dbReference>
<proteinExistence type="inferred from homology"/>
<name>A0A7N0T7A2_KALFE</name>
<feature type="region of interest" description="Disordered" evidence="3">
    <location>
        <begin position="307"/>
        <end position="330"/>
    </location>
</feature>
<dbReference type="PANTHER" id="PTHR32054">
    <property type="entry name" value="HEAVY CHAIN, PUTATIVE, EXPRESSED-RELATED-RELATED"/>
    <property type="match status" value="1"/>
</dbReference>
<keyword evidence="2" id="KW-0175">Coiled coil</keyword>
<comment type="similarity">
    <text evidence="1">Belongs to the WEB family.</text>
</comment>
<evidence type="ECO:0000256" key="1">
    <source>
        <dbReference type="ARBA" id="ARBA00005485"/>
    </source>
</evidence>
<accession>A0A7N0T7A2</accession>
<evidence type="ECO:0000256" key="3">
    <source>
        <dbReference type="SAM" id="MobiDB-lite"/>
    </source>
</evidence>
<sequence length="370" mass="41610">MSETLTDTSLADEQEHCPKPTPHSSTDKCAASEERESERAEIDTSAPFESVKEAANRFGGIGFWKPRHHQAECVDEDIDVFEVEKQKAQLTDHLVEKESETLDVLKELEHTKRIAGELKSRLDKELSQHDAAFKGDAAENTCVKRLDDLRMLGGYYSGVLTVPPLSLLENGSKMETLMKLERATEEVKMTKIVMENALRRVEIATVDKLAVEEALRQRRSDHPQKRRTLPTSTKFKTVGPSEYRKEPRLRDVNGMSLVSNDSVPVLRPTLSIGQILNNKLRHLDEAEAVIGSEKRLLERNESLGQMLGRHDENSNFPVSGKVGKADDPQRKSSKFTFARFSLRLATQSGKRKTATGPRIMMCRGQARSVM</sequence>
<dbReference type="GO" id="GO:0009904">
    <property type="term" value="P:chloroplast accumulation movement"/>
    <property type="evidence" value="ECO:0007669"/>
    <property type="project" value="TreeGrafter"/>
</dbReference>
<dbReference type="GO" id="GO:0005829">
    <property type="term" value="C:cytosol"/>
    <property type="evidence" value="ECO:0007669"/>
    <property type="project" value="TreeGrafter"/>
</dbReference>
<feature type="region of interest" description="Disordered" evidence="3">
    <location>
        <begin position="1"/>
        <end position="45"/>
    </location>
</feature>
<organism evidence="4 5">
    <name type="scientific">Kalanchoe fedtschenkoi</name>
    <name type="common">Lavender scallops</name>
    <name type="synonym">South American air plant</name>
    <dbReference type="NCBI Taxonomy" id="63787"/>
    <lineage>
        <taxon>Eukaryota</taxon>
        <taxon>Viridiplantae</taxon>
        <taxon>Streptophyta</taxon>
        <taxon>Embryophyta</taxon>
        <taxon>Tracheophyta</taxon>
        <taxon>Spermatophyta</taxon>
        <taxon>Magnoliopsida</taxon>
        <taxon>eudicotyledons</taxon>
        <taxon>Gunneridae</taxon>
        <taxon>Pentapetalae</taxon>
        <taxon>Saxifragales</taxon>
        <taxon>Crassulaceae</taxon>
        <taxon>Kalanchoe</taxon>
    </lineage>
</organism>
<dbReference type="Pfam" id="PF05701">
    <property type="entry name" value="WEMBL"/>
    <property type="match status" value="1"/>
</dbReference>
<dbReference type="Gramene" id="Kaladp0024s0428.1.v1.1">
    <property type="protein sequence ID" value="Kaladp0024s0428.1.v1.1"/>
    <property type="gene ID" value="Kaladp0024s0428.v1.1"/>
</dbReference>